<feature type="repeat" description="TPR" evidence="8">
    <location>
        <begin position="309"/>
        <end position="342"/>
    </location>
</feature>
<dbReference type="InterPro" id="IPR029489">
    <property type="entry name" value="OGT/SEC/SPY_C"/>
</dbReference>
<accession>A0A518CPB2</accession>
<keyword evidence="6" id="KW-0677">Repeat</keyword>
<evidence type="ECO:0000256" key="5">
    <source>
        <dbReference type="ARBA" id="ARBA00022679"/>
    </source>
</evidence>
<proteinExistence type="inferred from homology"/>
<evidence type="ECO:0000256" key="4">
    <source>
        <dbReference type="ARBA" id="ARBA00022676"/>
    </source>
</evidence>
<keyword evidence="7 8" id="KW-0802">TPR repeat</keyword>
<dbReference type="EC" id="2.4.1.255" evidence="3"/>
<organism evidence="10 11">
    <name type="scientific">Polystyrenella longa</name>
    <dbReference type="NCBI Taxonomy" id="2528007"/>
    <lineage>
        <taxon>Bacteria</taxon>
        <taxon>Pseudomonadati</taxon>
        <taxon>Planctomycetota</taxon>
        <taxon>Planctomycetia</taxon>
        <taxon>Planctomycetales</taxon>
        <taxon>Planctomycetaceae</taxon>
        <taxon>Polystyrenella</taxon>
    </lineage>
</organism>
<dbReference type="AlphaFoldDB" id="A0A518CPB2"/>
<dbReference type="InterPro" id="IPR011990">
    <property type="entry name" value="TPR-like_helical_dom_sf"/>
</dbReference>
<evidence type="ECO:0000256" key="6">
    <source>
        <dbReference type="ARBA" id="ARBA00022737"/>
    </source>
</evidence>
<evidence type="ECO:0000259" key="9">
    <source>
        <dbReference type="Pfam" id="PF13844"/>
    </source>
</evidence>
<dbReference type="Pfam" id="PF14559">
    <property type="entry name" value="TPR_19"/>
    <property type="match status" value="1"/>
</dbReference>
<protein>
    <recommendedName>
        <fullName evidence="3">protein O-GlcNAc transferase</fullName>
        <ecNumber evidence="3">2.4.1.255</ecNumber>
    </recommendedName>
</protein>
<feature type="repeat" description="TPR" evidence="8">
    <location>
        <begin position="513"/>
        <end position="546"/>
    </location>
</feature>
<comment type="similarity">
    <text evidence="2">Belongs to the glycosyltransferase 41 family. O-GlcNAc transferase subfamily.</text>
</comment>
<dbReference type="InterPro" id="IPR019734">
    <property type="entry name" value="TPR_rpt"/>
</dbReference>
<dbReference type="Gene3D" id="3.40.50.11380">
    <property type="match status" value="1"/>
</dbReference>
<evidence type="ECO:0000256" key="8">
    <source>
        <dbReference type="PROSITE-ProRule" id="PRU00339"/>
    </source>
</evidence>
<dbReference type="SUPFAM" id="SSF53756">
    <property type="entry name" value="UDP-Glycosyltransferase/glycogen phosphorylase"/>
    <property type="match status" value="1"/>
</dbReference>
<dbReference type="SUPFAM" id="SSF48452">
    <property type="entry name" value="TPR-like"/>
    <property type="match status" value="2"/>
</dbReference>
<dbReference type="SMART" id="SM00028">
    <property type="entry name" value="TPR"/>
    <property type="match status" value="12"/>
</dbReference>
<feature type="repeat" description="TPR" evidence="8">
    <location>
        <begin position="172"/>
        <end position="205"/>
    </location>
</feature>
<dbReference type="Pfam" id="PF13424">
    <property type="entry name" value="TPR_12"/>
    <property type="match status" value="2"/>
</dbReference>
<reference evidence="10 11" key="1">
    <citation type="submission" date="2019-02" db="EMBL/GenBank/DDBJ databases">
        <title>Deep-cultivation of Planctomycetes and their phenomic and genomic characterization uncovers novel biology.</title>
        <authorList>
            <person name="Wiegand S."/>
            <person name="Jogler M."/>
            <person name="Boedeker C."/>
            <person name="Pinto D."/>
            <person name="Vollmers J."/>
            <person name="Rivas-Marin E."/>
            <person name="Kohn T."/>
            <person name="Peeters S.H."/>
            <person name="Heuer A."/>
            <person name="Rast P."/>
            <person name="Oberbeckmann S."/>
            <person name="Bunk B."/>
            <person name="Jeske O."/>
            <person name="Meyerdierks A."/>
            <person name="Storesund J.E."/>
            <person name="Kallscheuer N."/>
            <person name="Luecker S."/>
            <person name="Lage O.M."/>
            <person name="Pohl T."/>
            <person name="Merkel B.J."/>
            <person name="Hornburger P."/>
            <person name="Mueller R.-W."/>
            <person name="Bruemmer F."/>
            <person name="Labrenz M."/>
            <person name="Spormann A.M."/>
            <person name="Op den Camp H."/>
            <person name="Overmann J."/>
            <person name="Amann R."/>
            <person name="Jetten M.S.M."/>
            <person name="Mascher T."/>
            <person name="Medema M.H."/>
            <person name="Devos D.P."/>
            <person name="Kaster A.-K."/>
            <person name="Ovreas L."/>
            <person name="Rohde M."/>
            <person name="Galperin M.Y."/>
            <person name="Jogler C."/>
        </authorList>
    </citation>
    <scope>NUCLEOTIDE SEQUENCE [LARGE SCALE GENOMIC DNA]</scope>
    <source>
        <strain evidence="10 11">Pla110</strain>
    </source>
</reference>
<dbReference type="Pfam" id="PF13432">
    <property type="entry name" value="TPR_16"/>
    <property type="match status" value="1"/>
</dbReference>
<dbReference type="Proteomes" id="UP000317178">
    <property type="component" value="Chromosome"/>
</dbReference>
<evidence type="ECO:0000313" key="10">
    <source>
        <dbReference type="EMBL" id="QDU81044.1"/>
    </source>
</evidence>
<keyword evidence="11" id="KW-1185">Reference proteome</keyword>
<feature type="domain" description="O-GlcNAc transferase C-terminal" evidence="9">
    <location>
        <begin position="667"/>
        <end position="812"/>
    </location>
</feature>
<dbReference type="PANTHER" id="PTHR44366:SF1">
    <property type="entry name" value="UDP-N-ACETYLGLUCOSAMINE--PEPTIDE N-ACETYLGLUCOSAMINYLTRANSFERASE 110 KDA SUBUNIT"/>
    <property type="match status" value="1"/>
</dbReference>
<comment type="pathway">
    <text evidence="1">Protein modification; protein glycosylation.</text>
</comment>
<feature type="domain" description="O-GlcNAc transferase C-terminal" evidence="9">
    <location>
        <begin position="828"/>
        <end position="1007"/>
    </location>
</feature>
<dbReference type="EMBL" id="CP036281">
    <property type="protein sequence ID" value="QDU81044.1"/>
    <property type="molecule type" value="Genomic_DNA"/>
</dbReference>
<evidence type="ECO:0000256" key="7">
    <source>
        <dbReference type="ARBA" id="ARBA00022803"/>
    </source>
</evidence>
<evidence type="ECO:0000256" key="3">
    <source>
        <dbReference type="ARBA" id="ARBA00011970"/>
    </source>
</evidence>
<dbReference type="PANTHER" id="PTHR44366">
    <property type="entry name" value="UDP-N-ACETYLGLUCOSAMINE--PEPTIDE N-ACETYLGLUCOSAMINYLTRANSFERASE 110 KDA SUBUNIT"/>
    <property type="match status" value="1"/>
</dbReference>
<keyword evidence="4" id="KW-0328">Glycosyltransferase</keyword>
<evidence type="ECO:0000256" key="2">
    <source>
        <dbReference type="ARBA" id="ARBA00005386"/>
    </source>
</evidence>
<keyword evidence="5" id="KW-0808">Transferase</keyword>
<feature type="repeat" description="TPR" evidence="8">
    <location>
        <begin position="275"/>
        <end position="308"/>
    </location>
</feature>
<sequence length="1030" mass="118919">MEYHPWKLGLLRNCPKDRLNPHDRHNRYSVYIDEIQGDRTSVDLISPQANSIRKFGLLIFKSNQTGETDTQDSDRNAQYVNLSCPLWRNRHPILDKMDRDMTSATKLLQRAVSHERNGELQASEETLKKLITRHPRHSDALHLMGGVILKQQRPVDALNFFKRALETGTRTAPLFSNMGATCRQIGNLTESIMYYSKAIEIDPRYAPAWFNLGIMHEMQGDLESAQKCYEKTIELKPDFSAAHNNLANLIPKLAGGETMVLKHQEKAVQLKPQNANYQNSLARTLYTEGRHEESLECFQRAIELSPTNADYLVDCGVVLNMLERSEEALELLEKALEMVPDHPVALFNAGKIRHNSGQHEEAALYYRSILEQDNNHVSALLNLAKCERELHNYDESEQLFIRYQEITGNEKVTFLNLAFNKLYQDQLIESEELINKALEIDPKYVEAIEAMVRLRKLQDDFPAVRDLLKRVCMLKPKDIDCRYQLANCHYKLDEYASCEDRIMQILNLDDTHFPTWFLLGNLWGLHDKPDKAIECYLKTLELCPSHVAAHTNIAELSRGSGDLEKAREHFDLSLKYKDDPATRLKRSVLIPPIIGSREEILMTRQALELNLDEMISSECYVHPDREILPTLFYLAYHGMDDRSLLERYSKVVVPSNEFEPSPRVVVKRDDDRIRIGFISHHFKNHTIGNLNQGLIKKIDHTRFHTTVFSQLKHEDYMGRLFQNEADEFIHLKSNIGAAVELIQNQDLDILYYPDLGMDPYTFSLAHLRLAPLQCVSWGHPVTSGSPEIDYYVSTELIDGPEAQQHFTEELVRFKTLPTYFYYPSLPKVFHTRAELGLPEKGNLYVCPQSLFKFHPDMDDIFKGILQQDPEGYVILIDGIEQKWNKRLRTRYQEAMPQEHDRILFISRLDHEKYMSLVHNTDVMLDPLPFGGGNTSYQALALGIPIVTCPPVHQRGRFTQGLYRKIDVMDCVVESYEDYINLSVELALNKSKRDDVKSKILNSNSILFEEVEAVREFESFFEQIVQKTQGS</sequence>
<evidence type="ECO:0000256" key="1">
    <source>
        <dbReference type="ARBA" id="ARBA00004922"/>
    </source>
</evidence>
<dbReference type="GO" id="GO:0097363">
    <property type="term" value="F:protein O-acetylglucosaminyltransferase activity"/>
    <property type="evidence" value="ECO:0007669"/>
    <property type="project" value="UniProtKB-EC"/>
</dbReference>
<dbReference type="PROSITE" id="PS50005">
    <property type="entry name" value="TPR"/>
    <property type="match status" value="5"/>
</dbReference>
<dbReference type="InterPro" id="IPR037919">
    <property type="entry name" value="OGT"/>
</dbReference>
<dbReference type="PROSITE" id="PS50293">
    <property type="entry name" value="TPR_REGION"/>
    <property type="match status" value="1"/>
</dbReference>
<dbReference type="KEGG" id="plon:Pla110_27810"/>
<name>A0A518CPB2_9PLAN</name>
<feature type="repeat" description="TPR" evidence="8">
    <location>
        <begin position="206"/>
        <end position="239"/>
    </location>
</feature>
<evidence type="ECO:0000313" key="11">
    <source>
        <dbReference type="Proteomes" id="UP000317178"/>
    </source>
</evidence>
<dbReference type="Pfam" id="PF13844">
    <property type="entry name" value="Glyco_transf_41"/>
    <property type="match status" value="2"/>
</dbReference>
<gene>
    <name evidence="10" type="primary">yrrB_4</name>
    <name evidence="10" type="ORF">Pla110_27810</name>
</gene>
<dbReference type="GO" id="GO:0006493">
    <property type="term" value="P:protein O-linked glycosylation"/>
    <property type="evidence" value="ECO:0007669"/>
    <property type="project" value="InterPro"/>
</dbReference>
<dbReference type="Gene3D" id="3.40.50.2000">
    <property type="entry name" value="Glycogen Phosphorylase B"/>
    <property type="match status" value="1"/>
</dbReference>
<dbReference type="Gene3D" id="1.25.40.10">
    <property type="entry name" value="Tetratricopeptide repeat domain"/>
    <property type="match status" value="3"/>
</dbReference>